<feature type="transmembrane region" description="Helical" evidence="1">
    <location>
        <begin position="21"/>
        <end position="43"/>
    </location>
</feature>
<accession>A0ABY3R8Y3</accession>
<proteinExistence type="predicted"/>
<keyword evidence="1" id="KW-0472">Membrane</keyword>
<evidence type="ECO:0000256" key="1">
    <source>
        <dbReference type="SAM" id="Phobius"/>
    </source>
</evidence>
<feature type="transmembrane region" description="Helical" evidence="1">
    <location>
        <begin position="80"/>
        <end position="105"/>
    </location>
</feature>
<reference evidence="2" key="1">
    <citation type="journal article" date="2024" name="Antonie Van Leeuwenhoek">
        <title>Bradyrhizobium ontarionense sp. nov., a novel bacterial symbiont isolated from Aeschynomene indica (Indian jointvetch), harbours photosynthesis, nitrogen fixation and nitrous oxide (N2O) reductase genes.</title>
        <authorList>
            <person name="Bromfield E.S.P."/>
            <person name="Cloutier S."/>
        </authorList>
    </citation>
    <scope>NUCLEOTIDE SEQUENCE</scope>
    <source>
        <strain evidence="2">A19</strain>
    </source>
</reference>
<dbReference type="Proteomes" id="UP001431010">
    <property type="component" value="Chromosome"/>
</dbReference>
<evidence type="ECO:0000313" key="2">
    <source>
        <dbReference type="EMBL" id="UFZ03815.1"/>
    </source>
</evidence>
<dbReference type="EMBL" id="CP088156">
    <property type="protein sequence ID" value="UFZ03815.1"/>
    <property type="molecule type" value="Genomic_DNA"/>
</dbReference>
<name>A0ABY3R8Y3_9BRAD</name>
<evidence type="ECO:0000313" key="3">
    <source>
        <dbReference type="Proteomes" id="UP001431010"/>
    </source>
</evidence>
<keyword evidence="1" id="KW-1133">Transmembrane helix</keyword>
<feature type="transmembrane region" description="Helical" evidence="1">
    <location>
        <begin position="117"/>
        <end position="141"/>
    </location>
</feature>
<feature type="transmembrane region" description="Helical" evidence="1">
    <location>
        <begin position="55"/>
        <end position="73"/>
    </location>
</feature>
<organism evidence="2 3">
    <name type="scientific">Bradyrhizobium ontarionense</name>
    <dbReference type="NCBI Taxonomy" id="2898149"/>
    <lineage>
        <taxon>Bacteria</taxon>
        <taxon>Pseudomonadati</taxon>
        <taxon>Pseudomonadota</taxon>
        <taxon>Alphaproteobacteria</taxon>
        <taxon>Hyphomicrobiales</taxon>
        <taxon>Nitrobacteraceae</taxon>
        <taxon>Bradyrhizobium</taxon>
    </lineage>
</organism>
<keyword evidence="1" id="KW-0812">Transmembrane</keyword>
<sequence>MQVDERTISGEWSPRLSSWSVGLAIFAVFLNLLAIAVSFYISHWLLHHRTVLNDAVLSVVLISTSPVLALLVLRRCFPLVLFFAFILGWILKAQFDQVIAFYAAGPDALVSKWDSPGVSLLILGMLSILILVVRVVAHIFARLRQ</sequence>
<gene>
    <name evidence="2" type="ORF">LQG66_32205</name>
</gene>
<dbReference type="RefSeq" id="WP_231319829.1">
    <property type="nucleotide sequence ID" value="NZ_CP088156.1"/>
</dbReference>
<protein>
    <submittedName>
        <fullName evidence="2">Uncharacterized protein</fullName>
    </submittedName>
</protein>
<keyword evidence="3" id="KW-1185">Reference proteome</keyword>